<dbReference type="Proteomes" id="UP000625574">
    <property type="component" value="Unassembled WGS sequence"/>
</dbReference>
<evidence type="ECO:0000256" key="1">
    <source>
        <dbReference type="SAM" id="Phobius"/>
    </source>
</evidence>
<name>A0ABS0VWD3_9CORY</name>
<dbReference type="Gene3D" id="3.30.450.40">
    <property type="match status" value="1"/>
</dbReference>
<keyword evidence="4" id="KW-1185">Reference proteome</keyword>
<proteinExistence type="predicted"/>
<organism evidence="3 4">
    <name type="scientific">Corynebacterium marambiense</name>
    <dbReference type="NCBI Taxonomy" id="2765364"/>
    <lineage>
        <taxon>Bacteria</taxon>
        <taxon>Bacillati</taxon>
        <taxon>Actinomycetota</taxon>
        <taxon>Actinomycetes</taxon>
        <taxon>Mycobacteriales</taxon>
        <taxon>Corynebacteriaceae</taxon>
        <taxon>Corynebacterium</taxon>
    </lineage>
</organism>
<dbReference type="EMBL" id="JAEIOT010000004">
    <property type="protein sequence ID" value="MBI8999652.1"/>
    <property type="molecule type" value="Genomic_DNA"/>
</dbReference>
<dbReference type="Pfam" id="PF01590">
    <property type="entry name" value="GAF"/>
    <property type="match status" value="1"/>
</dbReference>
<keyword evidence="1" id="KW-0812">Transmembrane</keyword>
<comment type="caution">
    <text evidence="3">The sequence shown here is derived from an EMBL/GenBank/DDBJ whole genome shotgun (WGS) entry which is preliminary data.</text>
</comment>
<feature type="transmembrane region" description="Helical" evidence="1">
    <location>
        <begin position="45"/>
        <end position="64"/>
    </location>
</feature>
<keyword evidence="1" id="KW-0472">Membrane</keyword>
<feature type="domain" description="GAF" evidence="2">
    <location>
        <begin position="142"/>
        <end position="264"/>
    </location>
</feature>
<dbReference type="SUPFAM" id="SSF55781">
    <property type="entry name" value="GAF domain-like"/>
    <property type="match status" value="1"/>
</dbReference>
<evidence type="ECO:0000259" key="2">
    <source>
        <dbReference type="Pfam" id="PF01590"/>
    </source>
</evidence>
<sequence length="283" mass="31366">MGGEKKTPEERISRFLTDAPEWLTTACVTIGSSATFYAFGKGGLAWMVISGALSLIVGLGLIGLRSKQQKAEDRSRSDWEEALREEMQSEVAKQIEQDDKAFRWAMNELSGAILKTADGMSDMSEEPLRLQMESVRKIILNMIRQDLGPTDGVRACLFTVNRDQSSLSAWQEDGRTRGKLSDRVFRRGDKTFEDSLKGINRFERDTLNTRVHEEYGSGYQTFATWPLLISGTLYGILTIDAPAAGDITDHDVDMFRTFAAVMSLTFAVEKSAPGIRADTDGAA</sequence>
<protein>
    <submittedName>
        <fullName evidence="3">GAF domain-containing protein</fullName>
    </submittedName>
</protein>
<dbReference type="InterPro" id="IPR029016">
    <property type="entry name" value="GAF-like_dom_sf"/>
</dbReference>
<keyword evidence="1" id="KW-1133">Transmembrane helix</keyword>
<accession>A0ABS0VWD3</accession>
<gene>
    <name evidence="3" type="ORF">JDV76_01465</name>
</gene>
<dbReference type="RefSeq" id="WP_198735088.1">
    <property type="nucleotide sequence ID" value="NZ_JAEIOT010000004.1"/>
</dbReference>
<reference evidence="3 4" key="1">
    <citation type="submission" date="2020-12" db="EMBL/GenBank/DDBJ databases">
        <title>Genome public.</title>
        <authorList>
            <person name="Sun Q."/>
        </authorList>
    </citation>
    <scope>NUCLEOTIDE SEQUENCE [LARGE SCALE GENOMIC DNA]</scope>
    <source>
        <strain evidence="3 4">CCM 8864</strain>
    </source>
</reference>
<evidence type="ECO:0000313" key="4">
    <source>
        <dbReference type="Proteomes" id="UP000625574"/>
    </source>
</evidence>
<dbReference type="InterPro" id="IPR003018">
    <property type="entry name" value="GAF"/>
</dbReference>
<evidence type="ECO:0000313" key="3">
    <source>
        <dbReference type="EMBL" id="MBI8999652.1"/>
    </source>
</evidence>